<feature type="non-terminal residue" evidence="2">
    <location>
        <position position="522"/>
    </location>
</feature>
<protein>
    <submittedName>
        <fullName evidence="2">Immune inhibitor A</fullName>
    </submittedName>
</protein>
<organism evidence="2 3">
    <name type="scientific">Adhaeribacter terrigena</name>
    <dbReference type="NCBI Taxonomy" id="2793070"/>
    <lineage>
        <taxon>Bacteria</taxon>
        <taxon>Pseudomonadati</taxon>
        <taxon>Bacteroidota</taxon>
        <taxon>Cytophagia</taxon>
        <taxon>Cytophagales</taxon>
        <taxon>Hymenobacteraceae</taxon>
        <taxon>Adhaeribacter</taxon>
    </lineage>
</organism>
<keyword evidence="3" id="KW-1185">Reference proteome</keyword>
<name>A0ABS1C6E7_9BACT</name>
<dbReference type="Proteomes" id="UP000644147">
    <property type="component" value="Unassembled WGS sequence"/>
</dbReference>
<dbReference type="Pfam" id="PF20773">
    <property type="entry name" value="InhA-like_MAM"/>
    <property type="match status" value="1"/>
</dbReference>
<gene>
    <name evidence="2" type="ORF">I5M27_18180</name>
</gene>
<proteinExistence type="predicted"/>
<dbReference type="Gene3D" id="2.60.40.10">
    <property type="entry name" value="Immunoglobulins"/>
    <property type="match status" value="1"/>
</dbReference>
<dbReference type="EMBL" id="JAEHFX010000013">
    <property type="protein sequence ID" value="MBK0404925.1"/>
    <property type="molecule type" value="Genomic_DNA"/>
</dbReference>
<evidence type="ECO:0000313" key="2">
    <source>
        <dbReference type="EMBL" id="MBK0404925.1"/>
    </source>
</evidence>
<sequence>MKKIIPFSLFMWILAGHAWGQACTTPISTFPYFENFEASNGSWTSGGSNSSWAWGTPAKPTIIGAASGTKAWVTNLAGTYNSSEASAVTSPCFNFSTLVQPIFQAKIWWSSEGGWDGAVLQSSIDNGATWQRVGNFGDPNNWYNTSSFFNSPGPGGQQQGWAGITTTSSGGYVLAKHALVGLGGQPNVRLRVAFAADGIIEYDGFAFDDVSIIETPTLDLELTAFTSPNSGCALTATENVCVTITNKGIAAQTNFPVSYQIGSGPVVTETVTATIAPLGTYTYCFNQKANLATPAQYTITATTLLAGDGDPSNNTASRTVTSVPVISTFPYSQNFENGQGGWRAAGTNSSWAFGTPAKQTIIGASSGVNAWVTSLTGTYNTSENSWVLSPCFNFSGLTGDPDFEMKAWWNSEQGWDGAVLQYSINGGTTWQNVGTANAPNNWFNNANIWGNPGGQSVGWSGMGSGWVKVKHKLTGLAGQSAVMLRIAFGADSFGNYDGFAFDDVRIGDNSNNLSINAFMPLT</sequence>
<feature type="chain" id="PRO_5045676685" evidence="1">
    <location>
        <begin position="19"/>
        <end position="522"/>
    </location>
</feature>
<dbReference type="InterPro" id="IPR013783">
    <property type="entry name" value="Ig-like_fold"/>
</dbReference>
<accession>A0ABS1C6E7</accession>
<feature type="signal peptide" evidence="1">
    <location>
        <begin position="1"/>
        <end position="18"/>
    </location>
</feature>
<keyword evidence="1" id="KW-0732">Signal</keyword>
<evidence type="ECO:0000256" key="1">
    <source>
        <dbReference type="SAM" id="SignalP"/>
    </source>
</evidence>
<evidence type="ECO:0000313" key="3">
    <source>
        <dbReference type="Proteomes" id="UP000644147"/>
    </source>
</evidence>
<dbReference type="PROSITE" id="PS51257">
    <property type="entry name" value="PROKAR_LIPOPROTEIN"/>
    <property type="match status" value="1"/>
</dbReference>
<dbReference type="Gene3D" id="2.60.120.260">
    <property type="entry name" value="Galactose-binding domain-like"/>
    <property type="match status" value="1"/>
</dbReference>
<comment type="caution">
    <text evidence="2">The sequence shown here is derived from an EMBL/GenBank/DDBJ whole genome shotgun (WGS) entry which is preliminary data.</text>
</comment>
<reference evidence="2 3" key="1">
    <citation type="submission" date="2020-12" db="EMBL/GenBank/DDBJ databases">
        <title>Bacterial novel species Adhaeribacter sp. BT258 isolated from soil.</title>
        <authorList>
            <person name="Jung H.-Y."/>
        </authorList>
    </citation>
    <scope>NUCLEOTIDE SEQUENCE [LARGE SCALE GENOMIC DNA]</scope>
    <source>
        <strain evidence="2 3">BT258</strain>
    </source>
</reference>